<keyword evidence="3" id="KW-1185">Reference proteome</keyword>
<protein>
    <submittedName>
        <fullName evidence="2">DDE_Tnp_IS1595 domain-containing protein</fullName>
    </submittedName>
</protein>
<dbReference type="EnsemblMetazoa" id="CJA04019.1">
    <property type="protein sequence ID" value="CJA04019.1"/>
    <property type="gene ID" value="WBGene00123223"/>
</dbReference>
<dbReference type="SMART" id="SM01126">
    <property type="entry name" value="DDE_Tnp_IS1595"/>
    <property type="match status" value="1"/>
</dbReference>
<reference evidence="3" key="1">
    <citation type="submission" date="2010-08" db="EMBL/GenBank/DDBJ databases">
        <authorList>
            <consortium name="Caenorhabditis japonica Sequencing Consortium"/>
            <person name="Wilson R.K."/>
        </authorList>
    </citation>
    <scope>NUCLEOTIDE SEQUENCE [LARGE SCALE GENOMIC DNA]</scope>
    <source>
        <strain evidence="3">DF5081</strain>
    </source>
</reference>
<evidence type="ECO:0000313" key="2">
    <source>
        <dbReference type="EnsemblMetazoa" id="CJA04019.1"/>
    </source>
</evidence>
<feature type="domain" description="ISXO2-like transposase" evidence="1">
    <location>
        <begin position="179"/>
        <end position="321"/>
    </location>
</feature>
<accession>A0A8R1DJY9</accession>
<reference evidence="2" key="2">
    <citation type="submission" date="2022-06" db="UniProtKB">
        <authorList>
            <consortium name="EnsemblMetazoa"/>
        </authorList>
    </citation>
    <scope>IDENTIFICATION</scope>
    <source>
        <strain evidence="2">DF5081</strain>
    </source>
</reference>
<evidence type="ECO:0000259" key="1">
    <source>
        <dbReference type="SMART" id="SM01126"/>
    </source>
</evidence>
<dbReference type="AlphaFoldDB" id="A0A8R1DJY9"/>
<name>A0A8R1DJY9_CAEJA</name>
<dbReference type="InterPro" id="IPR053164">
    <property type="entry name" value="IS1016-like_transposase"/>
</dbReference>
<dbReference type="PANTHER" id="PTHR47163:SF2">
    <property type="entry name" value="SI:DKEY-17M8.2"/>
    <property type="match status" value="1"/>
</dbReference>
<dbReference type="Proteomes" id="UP000005237">
    <property type="component" value="Unassembled WGS sequence"/>
</dbReference>
<proteinExistence type="predicted"/>
<organism evidence="2 3">
    <name type="scientific">Caenorhabditis japonica</name>
    <dbReference type="NCBI Taxonomy" id="281687"/>
    <lineage>
        <taxon>Eukaryota</taxon>
        <taxon>Metazoa</taxon>
        <taxon>Ecdysozoa</taxon>
        <taxon>Nematoda</taxon>
        <taxon>Chromadorea</taxon>
        <taxon>Rhabditida</taxon>
        <taxon>Rhabditina</taxon>
        <taxon>Rhabditomorpha</taxon>
        <taxon>Rhabditoidea</taxon>
        <taxon>Rhabditidae</taxon>
        <taxon>Peloderinae</taxon>
        <taxon>Caenorhabditis</taxon>
    </lineage>
</organism>
<dbReference type="InterPro" id="IPR024445">
    <property type="entry name" value="Tnp_ISXO2-like"/>
</dbReference>
<dbReference type="Pfam" id="PF12762">
    <property type="entry name" value="DDE_Tnp_IS1595"/>
    <property type="match status" value="1"/>
</dbReference>
<sequence>MITSTNFLQKTSPWTNPDFLTSFITSQPNIFGSGAIQNLSKATSALSKLIHLTIAEFDTVYPTELELAKDLMDAGLLHNARKCEKCSCKMALRNRKGTVEWRCRRSNKTDCSSKSIKAGSFFSESKLSLKQAMKFIIMWITECSGPQIELQLKLSKTTICDWRQFLRGICTRIVNSYPPIGGSGKVVEIGESVIQARKHAKVTTLNEEYILVLGGIERGTHRIWMHTVPNRTKETFNATIGKHVDKESTVITNMFPAFDDLGKMCNRHEMLNQSIESYRFTEDGLEVSTGLIENAWTRLKSNGSADNTLDSYLDEFVVRQWEGGQFFMTVLVEIQSCKTDYRN</sequence>
<evidence type="ECO:0000313" key="3">
    <source>
        <dbReference type="Proteomes" id="UP000005237"/>
    </source>
</evidence>
<dbReference type="PANTHER" id="PTHR47163">
    <property type="entry name" value="DDE_TNP_IS1595 DOMAIN-CONTAINING PROTEIN"/>
    <property type="match status" value="1"/>
</dbReference>